<accession>A0A183GGK1</accession>
<dbReference type="Gene3D" id="3.40.50.11320">
    <property type="match status" value="1"/>
</dbReference>
<dbReference type="GO" id="GO:0004185">
    <property type="term" value="F:serine-type carboxypeptidase activity"/>
    <property type="evidence" value="ECO:0007669"/>
    <property type="project" value="InterPro"/>
</dbReference>
<sequence length="125" mass="13781">MQVELRDKSSPRQQWFFSRNHQVAGFYQRYNGHSGTGPNITIDVLTVKASCRVYSFGAGHMVPGDRPGPSVQMITNFMFPNKNGNVDYSSTANVSPEPPLSKFLGNATGRLGHLLCAVLLLRLLV</sequence>
<organism evidence="3 4">
    <name type="scientific">Heligmosomoides polygyrus</name>
    <name type="common">Parasitic roundworm</name>
    <dbReference type="NCBI Taxonomy" id="6339"/>
    <lineage>
        <taxon>Eukaryota</taxon>
        <taxon>Metazoa</taxon>
        <taxon>Ecdysozoa</taxon>
        <taxon>Nematoda</taxon>
        <taxon>Chromadorea</taxon>
        <taxon>Rhabditida</taxon>
        <taxon>Rhabditina</taxon>
        <taxon>Rhabditomorpha</taxon>
        <taxon>Strongyloidea</taxon>
        <taxon>Heligmosomidae</taxon>
        <taxon>Heligmosomoides</taxon>
    </lineage>
</organism>
<evidence type="ECO:0000313" key="4">
    <source>
        <dbReference type="WBParaSite" id="HPBE_0002160201-mRNA-1"/>
    </source>
</evidence>
<reference evidence="2 3" key="1">
    <citation type="submission" date="2018-11" db="EMBL/GenBank/DDBJ databases">
        <authorList>
            <consortium name="Pathogen Informatics"/>
        </authorList>
    </citation>
    <scope>NUCLEOTIDE SEQUENCE [LARGE SCALE GENOMIC DNA]</scope>
</reference>
<dbReference type="AlphaFoldDB" id="A0A183GGK1"/>
<dbReference type="InterPro" id="IPR029058">
    <property type="entry name" value="AB_hydrolase_fold"/>
</dbReference>
<comment type="similarity">
    <text evidence="1">Belongs to the peptidase S10 family.</text>
</comment>
<protein>
    <submittedName>
        <fullName evidence="4">Ricin B-type lectin domain-containing protein</fullName>
    </submittedName>
</protein>
<proteinExistence type="inferred from homology"/>
<accession>A0A3P8FUQ9</accession>
<gene>
    <name evidence="2" type="ORF">HPBE_LOCUS21601</name>
</gene>
<dbReference type="Pfam" id="PF00450">
    <property type="entry name" value="Peptidase_S10"/>
    <property type="match status" value="1"/>
</dbReference>
<dbReference type="InterPro" id="IPR001563">
    <property type="entry name" value="Peptidase_S10"/>
</dbReference>
<evidence type="ECO:0000313" key="2">
    <source>
        <dbReference type="EMBL" id="VDP26779.1"/>
    </source>
</evidence>
<dbReference type="GO" id="GO:0006508">
    <property type="term" value="P:proteolysis"/>
    <property type="evidence" value="ECO:0007669"/>
    <property type="project" value="InterPro"/>
</dbReference>
<reference evidence="4" key="2">
    <citation type="submission" date="2019-09" db="UniProtKB">
        <authorList>
            <consortium name="WormBaseParasite"/>
        </authorList>
    </citation>
    <scope>IDENTIFICATION</scope>
</reference>
<dbReference type="Proteomes" id="UP000050761">
    <property type="component" value="Unassembled WGS sequence"/>
</dbReference>
<keyword evidence="3" id="KW-1185">Reference proteome</keyword>
<dbReference type="SUPFAM" id="SSF53474">
    <property type="entry name" value="alpha/beta-Hydrolases"/>
    <property type="match status" value="1"/>
</dbReference>
<evidence type="ECO:0000313" key="3">
    <source>
        <dbReference type="Proteomes" id="UP000050761"/>
    </source>
</evidence>
<evidence type="ECO:0000256" key="1">
    <source>
        <dbReference type="ARBA" id="ARBA00009431"/>
    </source>
</evidence>
<dbReference type="EMBL" id="UZAH01033158">
    <property type="protein sequence ID" value="VDP26779.1"/>
    <property type="molecule type" value="Genomic_DNA"/>
</dbReference>
<dbReference type="WBParaSite" id="HPBE_0002160201-mRNA-1">
    <property type="protein sequence ID" value="HPBE_0002160201-mRNA-1"/>
    <property type="gene ID" value="HPBE_0002160201"/>
</dbReference>
<name>A0A183GGK1_HELPZ</name>
<dbReference type="OrthoDB" id="443318at2759"/>